<proteinExistence type="predicted"/>
<keyword evidence="2" id="KW-1185">Reference proteome</keyword>
<comment type="caution">
    <text evidence="1">The sequence shown here is derived from an EMBL/GenBank/DDBJ whole genome shotgun (WGS) entry which is preliminary data.</text>
</comment>
<gene>
    <name evidence="1" type="ORF">GOODEAATRI_020316</name>
</gene>
<protein>
    <submittedName>
        <fullName evidence="1">Uncharacterized protein</fullName>
    </submittedName>
</protein>
<dbReference type="EMBL" id="JAHRIO010031867">
    <property type="protein sequence ID" value="MEQ2168981.1"/>
    <property type="molecule type" value="Genomic_DNA"/>
</dbReference>
<sequence>MCANVQVCCDCCSLTHKDAHFSLVPVKADGEKWSQCSHISQHNSSLSQAARLKLEPHNTITLVAYCLYNDVTSSKTKTHKDYYFQVIFCYVPGGFCTFF</sequence>
<evidence type="ECO:0000313" key="2">
    <source>
        <dbReference type="Proteomes" id="UP001476798"/>
    </source>
</evidence>
<evidence type="ECO:0000313" key="1">
    <source>
        <dbReference type="EMBL" id="MEQ2168981.1"/>
    </source>
</evidence>
<reference evidence="1 2" key="1">
    <citation type="submission" date="2021-06" db="EMBL/GenBank/DDBJ databases">
        <authorList>
            <person name="Palmer J.M."/>
        </authorList>
    </citation>
    <scope>NUCLEOTIDE SEQUENCE [LARGE SCALE GENOMIC DNA]</scope>
    <source>
        <strain evidence="1 2">GA_2019</strain>
        <tissue evidence="1">Muscle</tissue>
    </source>
</reference>
<name>A0ABV0NC69_9TELE</name>
<accession>A0ABV0NC69</accession>
<dbReference type="Proteomes" id="UP001476798">
    <property type="component" value="Unassembled WGS sequence"/>
</dbReference>
<organism evidence="1 2">
    <name type="scientific">Goodea atripinnis</name>
    <dbReference type="NCBI Taxonomy" id="208336"/>
    <lineage>
        <taxon>Eukaryota</taxon>
        <taxon>Metazoa</taxon>
        <taxon>Chordata</taxon>
        <taxon>Craniata</taxon>
        <taxon>Vertebrata</taxon>
        <taxon>Euteleostomi</taxon>
        <taxon>Actinopterygii</taxon>
        <taxon>Neopterygii</taxon>
        <taxon>Teleostei</taxon>
        <taxon>Neoteleostei</taxon>
        <taxon>Acanthomorphata</taxon>
        <taxon>Ovalentaria</taxon>
        <taxon>Atherinomorphae</taxon>
        <taxon>Cyprinodontiformes</taxon>
        <taxon>Goodeidae</taxon>
        <taxon>Goodea</taxon>
    </lineage>
</organism>